<name>A0A1U9NR34_9BACT</name>
<dbReference type="InterPro" id="IPR000905">
    <property type="entry name" value="Gcp-like_dom"/>
</dbReference>
<reference evidence="3" key="1">
    <citation type="submission" date="2017-02" db="EMBL/GenBank/DDBJ databases">
        <title>Comparative genomics and description of representatives of a novel lineage of planctomycetes thriving in anoxic sediments.</title>
        <authorList>
            <person name="Spring S."/>
            <person name="Bunk B."/>
            <person name="Sproer C."/>
        </authorList>
    </citation>
    <scope>NUCLEOTIDE SEQUENCE [LARGE SCALE GENOMIC DNA]</scope>
    <source>
        <strain evidence="3">ST-NAGAB-D1</strain>
    </source>
</reference>
<dbReference type="KEGG" id="alus:STSP2_03453"/>
<sequence>MTQKHEPGITLAVDTSGRAGSVAVGVGKDLWASRPFSGALRHNAELFPTIQDLLREFNENPARIAYIGITSGPGSFTGIRIAVTLAKMIAMANNAAIVTTRSSDALIRNLQNEGGYEYAATIIDAKRGMFFTAVFQNIEGKWVKIVDDRLIQPQEFVELAEGYSGKICLLGEGLEYYSDRFAGEKIEIAPKDLWSVRADNVYRIAQDLIEASDFVEPEKLKPFYLRRADAVKKSRAK</sequence>
<evidence type="ECO:0000313" key="3">
    <source>
        <dbReference type="Proteomes" id="UP000189674"/>
    </source>
</evidence>
<dbReference type="STRING" id="1936003.STSP2_03453"/>
<dbReference type="InterPro" id="IPR022496">
    <property type="entry name" value="T6A_TsaB"/>
</dbReference>
<feature type="domain" description="Gcp-like" evidence="1">
    <location>
        <begin position="40"/>
        <end position="161"/>
    </location>
</feature>
<proteinExistence type="predicted"/>
<evidence type="ECO:0000259" key="1">
    <source>
        <dbReference type="Pfam" id="PF00814"/>
    </source>
</evidence>
<keyword evidence="3" id="KW-1185">Reference proteome</keyword>
<dbReference type="EMBL" id="CP019791">
    <property type="protein sequence ID" value="AQT70247.1"/>
    <property type="molecule type" value="Genomic_DNA"/>
</dbReference>
<dbReference type="Gene3D" id="3.30.420.40">
    <property type="match status" value="2"/>
</dbReference>
<organism evidence="2 3">
    <name type="scientific">Anaerohalosphaera lusitana</name>
    <dbReference type="NCBI Taxonomy" id="1936003"/>
    <lineage>
        <taxon>Bacteria</taxon>
        <taxon>Pseudomonadati</taxon>
        <taxon>Planctomycetota</taxon>
        <taxon>Phycisphaerae</taxon>
        <taxon>Sedimentisphaerales</taxon>
        <taxon>Anaerohalosphaeraceae</taxon>
        <taxon>Anaerohalosphaera</taxon>
    </lineage>
</organism>
<dbReference type="NCBIfam" id="TIGR03725">
    <property type="entry name" value="T6A_YeaZ"/>
    <property type="match status" value="1"/>
</dbReference>
<dbReference type="OrthoDB" id="9784166at2"/>
<dbReference type="RefSeq" id="WP_146663849.1">
    <property type="nucleotide sequence ID" value="NZ_CP019791.1"/>
</dbReference>
<gene>
    <name evidence="2" type="ORF">STSP2_03453</name>
</gene>
<evidence type="ECO:0000313" key="2">
    <source>
        <dbReference type="EMBL" id="AQT70247.1"/>
    </source>
</evidence>
<protein>
    <submittedName>
        <fullName evidence="2">Universal bacterial protein YeaZ</fullName>
    </submittedName>
</protein>
<dbReference type="Proteomes" id="UP000189674">
    <property type="component" value="Chromosome"/>
</dbReference>
<dbReference type="InterPro" id="IPR043129">
    <property type="entry name" value="ATPase_NBD"/>
</dbReference>
<accession>A0A1U9NR34</accession>
<dbReference type="Pfam" id="PF00814">
    <property type="entry name" value="TsaD"/>
    <property type="match status" value="1"/>
</dbReference>
<dbReference type="GO" id="GO:0002949">
    <property type="term" value="P:tRNA threonylcarbamoyladenosine modification"/>
    <property type="evidence" value="ECO:0007669"/>
    <property type="project" value="InterPro"/>
</dbReference>
<dbReference type="AlphaFoldDB" id="A0A1U9NR34"/>
<dbReference type="SUPFAM" id="SSF53067">
    <property type="entry name" value="Actin-like ATPase domain"/>
    <property type="match status" value="2"/>
</dbReference>